<dbReference type="InterPro" id="IPR003340">
    <property type="entry name" value="B3_DNA-bd"/>
</dbReference>
<dbReference type="Proteomes" id="UP000298652">
    <property type="component" value="Chromosome 9"/>
</dbReference>
<feature type="compositionally biased region" description="Low complexity" evidence="6">
    <location>
        <begin position="184"/>
        <end position="193"/>
    </location>
</feature>
<dbReference type="GO" id="GO:0005634">
    <property type="term" value="C:nucleus"/>
    <property type="evidence" value="ECO:0007669"/>
    <property type="project" value="UniProtKB-SubCell"/>
</dbReference>
<dbReference type="EMBL" id="CM016560">
    <property type="protein sequence ID" value="TKV92477.1"/>
    <property type="molecule type" value="Genomic_DNA"/>
</dbReference>
<feature type="region of interest" description="Disordered" evidence="6">
    <location>
        <begin position="149"/>
        <end position="214"/>
    </location>
</feature>
<dbReference type="EMBL" id="CM016560">
    <property type="protein sequence ID" value="TKV92476.1"/>
    <property type="molecule type" value="Genomic_DNA"/>
</dbReference>
<dbReference type="PANTHER" id="PTHR31391">
    <property type="entry name" value="B3 DOMAIN-CONTAINING PROTEIN OS11G0197600-RELATED"/>
    <property type="match status" value="1"/>
</dbReference>
<feature type="domain" description="TF-B3" evidence="7">
    <location>
        <begin position="31"/>
        <end position="124"/>
    </location>
</feature>
<feature type="compositionally biased region" description="Basic and acidic residues" evidence="6">
    <location>
        <begin position="155"/>
        <end position="169"/>
    </location>
</feature>
<dbReference type="AlphaFoldDB" id="A0A4U6SUJ4"/>
<dbReference type="Gramene" id="TKV92476">
    <property type="protein sequence ID" value="TKV92476"/>
    <property type="gene ID" value="SEVIR_9G164600v2"/>
</dbReference>
<keyword evidence="9" id="KW-1185">Reference proteome</keyword>
<dbReference type="EMBL" id="CM016560">
    <property type="protein sequence ID" value="TKV92474.1"/>
    <property type="molecule type" value="Genomic_DNA"/>
</dbReference>
<dbReference type="Gramene" id="TKV92479">
    <property type="protein sequence ID" value="TKV92479"/>
    <property type="gene ID" value="SEVIR_9G164600v2"/>
</dbReference>
<sequence length="543" mass="61855">MARTRSGSRTKKSCDCCKRYMDHLDGKDQKMNYFLRRMTTSSKHSMIVPNRFLKHFARKLSGTIKLESPDGSLYDVEVAERFNKVVLRHGWEAFVDANGIEENDFLLFRHTEQSCFEVLILDSDGCEKVFPCTGIVNIPSFKERSVDSVDISSSSHDETTESSESERFTRCQKGSSYHRRKTAKVTATSSSSKESGDIPSESESYESDDLQTSPGDDYVLCSRSYLSEAQEERVVALIREIQPKVTAFVAIMRKSHVKGPSAFLALPKEYASAHFPHETTNITLQRPGKSKKWHPKFYRSKDIRLHMLRGQWLDFVRDNHVQLGDICLLLPTKGVRKFAFTVHLLRTTAPHSRVRTSFQSVSSCHGISSPKMASVVHIKEETTDEEYVSSEGGMHGISNKYLENKDPGGSFEPPYIISVRSCLSESQKKIVEEKVRAIQCEVPICVAIMNKCSVSIRYELEISARYAAANLPDRRQSMILRYMGKSWRTQMVVRSGSRWFLCEGWFQFVCDNGLRVGDVCLFELEKNESKLTMTVHIIFSEQL</sequence>
<dbReference type="PANTHER" id="PTHR31391:SF167">
    <property type="entry name" value="TF-B3 DOMAIN-CONTAINING PROTEIN"/>
    <property type="match status" value="1"/>
</dbReference>
<evidence type="ECO:0000256" key="5">
    <source>
        <dbReference type="ARBA" id="ARBA00023242"/>
    </source>
</evidence>
<accession>A0A4U6SUJ4</accession>
<dbReference type="Pfam" id="PF02362">
    <property type="entry name" value="B3"/>
    <property type="match status" value="3"/>
</dbReference>
<name>A0A4U6SUJ4_SETVI</name>
<dbReference type="Gramene" id="TKV92474">
    <property type="protein sequence ID" value="TKV92474"/>
    <property type="gene ID" value="SEVIR_9G164600v2"/>
</dbReference>
<feature type="domain" description="TF-B3" evidence="7">
    <location>
        <begin position="249"/>
        <end position="348"/>
    </location>
</feature>
<gene>
    <name evidence="8" type="ORF">SEVIR_9G164600v2</name>
</gene>
<evidence type="ECO:0000313" key="8">
    <source>
        <dbReference type="EMBL" id="TKV92479.1"/>
    </source>
</evidence>
<dbReference type="InterPro" id="IPR044837">
    <property type="entry name" value="REM16-like"/>
</dbReference>
<keyword evidence="4" id="KW-0804">Transcription</keyword>
<evidence type="ECO:0000256" key="6">
    <source>
        <dbReference type="SAM" id="MobiDB-lite"/>
    </source>
</evidence>
<evidence type="ECO:0000256" key="1">
    <source>
        <dbReference type="ARBA" id="ARBA00004123"/>
    </source>
</evidence>
<organism evidence="8 9">
    <name type="scientific">Setaria viridis</name>
    <name type="common">Green bristlegrass</name>
    <name type="synonym">Setaria italica subsp. viridis</name>
    <dbReference type="NCBI Taxonomy" id="4556"/>
    <lineage>
        <taxon>Eukaryota</taxon>
        <taxon>Viridiplantae</taxon>
        <taxon>Streptophyta</taxon>
        <taxon>Embryophyta</taxon>
        <taxon>Tracheophyta</taxon>
        <taxon>Spermatophyta</taxon>
        <taxon>Magnoliopsida</taxon>
        <taxon>Liliopsida</taxon>
        <taxon>Poales</taxon>
        <taxon>Poaceae</taxon>
        <taxon>PACMAD clade</taxon>
        <taxon>Panicoideae</taxon>
        <taxon>Panicodae</taxon>
        <taxon>Paniceae</taxon>
        <taxon>Cenchrinae</taxon>
        <taxon>Setaria</taxon>
    </lineage>
</organism>
<evidence type="ECO:0000313" key="9">
    <source>
        <dbReference type="Proteomes" id="UP000298652"/>
    </source>
</evidence>
<dbReference type="GO" id="GO:0003677">
    <property type="term" value="F:DNA binding"/>
    <property type="evidence" value="ECO:0007669"/>
    <property type="project" value="UniProtKB-KW"/>
</dbReference>
<dbReference type="SMART" id="SM01019">
    <property type="entry name" value="B3"/>
    <property type="match status" value="3"/>
</dbReference>
<feature type="domain" description="TF-B3" evidence="7">
    <location>
        <begin position="445"/>
        <end position="541"/>
    </location>
</feature>
<dbReference type="EMBL" id="CM016560">
    <property type="protein sequence ID" value="TKV92479.1"/>
    <property type="molecule type" value="Genomic_DNA"/>
</dbReference>
<evidence type="ECO:0000259" key="7">
    <source>
        <dbReference type="PROSITE" id="PS50863"/>
    </source>
</evidence>
<dbReference type="CDD" id="cd10017">
    <property type="entry name" value="B3_DNA"/>
    <property type="match status" value="3"/>
</dbReference>
<dbReference type="OMA" id="IFREQCC"/>
<reference evidence="8 9" key="1">
    <citation type="submission" date="2019-03" db="EMBL/GenBank/DDBJ databases">
        <title>WGS assembly of Setaria viridis.</title>
        <authorList>
            <person name="Huang P."/>
            <person name="Jenkins J."/>
            <person name="Grimwood J."/>
            <person name="Barry K."/>
            <person name="Healey A."/>
            <person name="Mamidi S."/>
            <person name="Sreedasyam A."/>
            <person name="Shu S."/>
            <person name="Feldman M."/>
            <person name="Wu J."/>
            <person name="Yu Y."/>
            <person name="Chen C."/>
            <person name="Johnson J."/>
            <person name="Rokhsar D."/>
            <person name="Baxter I."/>
            <person name="Schmutz J."/>
            <person name="Brutnell T."/>
            <person name="Kellogg E."/>
        </authorList>
    </citation>
    <scope>NUCLEOTIDE SEQUENCE [LARGE SCALE GENOMIC DNA]</scope>
    <source>
        <strain evidence="9">cv. A10</strain>
    </source>
</reference>
<dbReference type="Gramene" id="TKV92477">
    <property type="protein sequence ID" value="TKV92477"/>
    <property type="gene ID" value="SEVIR_9G164600v2"/>
</dbReference>
<dbReference type="InterPro" id="IPR015300">
    <property type="entry name" value="DNA-bd_pseudobarrel_sf"/>
</dbReference>
<keyword evidence="2" id="KW-0805">Transcription regulation</keyword>
<evidence type="ECO:0000256" key="2">
    <source>
        <dbReference type="ARBA" id="ARBA00023015"/>
    </source>
</evidence>
<evidence type="ECO:0000256" key="3">
    <source>
        <dbReference type="ARBA" id="ARBA00023125"/>
    </source>
</evidence>
<proteinExistence type="predicted"/>
<protein>
    <recommendedName>
        <fullName evidence="7">TF-B3 domain-containing protein</fullName>
    </recommendedName>
</protein>
<comment type="subcellular location">
    <subcellularLocation>
        <location evidence="1">Nucleus</location>
    </subcellularLocation>
</comment>
<dbReference type="Gene3D" id="2.40.330.10">
    <property type="entry name" value="DNA-binding pseudobarrel domain"/>
    <property type="match status" value="3"/>
</dbReference>
<keyword evidence="5" id="KW-0539">Nucleus</keyword>
<keyword evidence="3" id="KW-0238">DNA-binding</keyword>
<evidence type="ECO:0000256" key="4">
    <source>
        <dbReference type="ARBA" id="ARBA00023163"/>
    </source>
</evidence>
<dbReference type="PROSITE" id="PS50863">
    <property type="entry name" value="B3"/>
    <property type="match status" value="3"/>
</dbReference>
<dbReference type="SUPFAM" id="SSF101936">
    <property type="entry name" value="DNA-binding pseudobarrel domain"/>
    <property type="match status" value="3"/>
</dbReference>